<name>A0ABS3XLB2_9ACTN</name>
<sequence length="55" mass="5648">MATASGSGSDSAASGSASDGELRQGAKETGNEYGVPRLRSARALRGRQHDEESPQ</sequence>
<feature type="compositionally biased region" description="Low complexity" evidence="1">
    <location>
        <begin position="1"/>
        <end position="19"/>
    </location>
</feature>
<organism evidence="2 3">
    <name type="scientific">Streptomyces oryzae</name>
    <dbReference type="NCBI Taxonomy" id="1434886"/>
    <lineage>
        <taxon>Bacteria</taxon>
        <taxon>Bacillati</taxon>
        <taxon>Actinomycetota</taxon>
        <taxon>Actinomycetes</taxon>
        <taxon>Kitasatosporales</taxon>
        <taxon>Streptomycetaceae</taxon>
        <taxon>Streptomyces</taxon>
    </lineage>
</organism>
<proteinExistence type="predicted"/>
<evidence type="ECO:0000313" key="3">
    <source>
        <dbReference type="Proteomes" id="UP001519064"/>
    </source>
</evidence>
<protein>
    <recommendedName>
        <fullName evidence="4">GntR family transcriptional regulator</fullName>
    </recommendedName>
</protein>
<dbReference type="EMBL" id="JADKMA010000265">
    <property type="protein sequence ID" value="MBO8196198.1"/>
    <property type="molecule type" value="Genomic_DNA"/>
</dbReference>
<keyword evidence="3" id="KW-1185">Reference proteome</keyword>
<evidence type="ECO:0000256" key="1">
    <source>
        <dbReference type="SAM" id="MobiDB-lite"/>
    </source>
</evidence>
<evidence type="ECO:0008006" key="4">
    <source>
        <dbReference type="Google" id="ProtNLM"/>
    </source>
</evidence>
<accession>A0ABS3XLB2</accession>
<reference evidence="2 3" key="1">
    <citation type="submission" date="2020-11" db="EMBL/GenBank/DDBJ databases">
        <title>Streptomyces spirodelae sp. nov., isolated from duckweed.</title>
        <authorList>
            <person name="Saimee Y."/>
            <person name="Duangmal K."/>
        </authorList>
    </citation>
    <scope>NUCLEOTIDE SEQUENCE [LARGE SCALE GENOMIC DNA]</scope>
    <source>
        <strain evidence="2 3">S16-07</strain>
    </source>
</reference>
<feature type="compositionally biased region" description="Basic and acidic residues" evidence="1">
    <location>
        <begin position="20"/>
        <end position="30"/>
    </location>
</feature>
<dbReference type="Proteomes" id="UP001519064">
    <property type="component" value="Unassembled WGS sequence"/>
</dbReference>
<evidence type="ECO:0000313" key="2">
    <source>
        <dbReference type="EMBL" id="MBO8196198.1"/>
    </source>
</evidence>
<gene>
    <name evidence="2" type="ORF">ITI46_31830</name>
</gene>
<feature type="region of interest" description="Disordered" evidence="1">
    <location>
        <begin position="1"/>
        <end position="55"/>
    </location>
</feature>
<comment type="caution">
    <text evidence="2">The sequence shown here is derived from an EMBL/GenBank/DDBJ whole genome shotgun (WGS) entry which is preliminary data.</text>
</comment>